<keyword evidence="3" id="KW-1185">Reference proteome</keyword>
<evidence type="ECO:0000313" key="2">
    <source>
        <dbReference type="EMBL" id="MFB6396549.1"/>
    </source>
</evidence>
<feature type="region of interest" description="Disordered" evidence="1">
    <location>
        <begin position="1"/>
        <end position="76"/>
    </location>
</feature>
<evidence type="ECO:0000313" key="3">
    <source>
        <dbReference type="Proteomes" id="UP001582793"/>
    </source>
</evidence>
<reference evidence="2 3" key="1">
    <citation type="submission" date="2024-04" db="EMBL/GenBank/DDBJ databases">
        <title>Polymorphospora sp. isolated from Baiyangdian Lake in Xiong'an New Area.</title>
        <authorList>
            <person name="Zhang X."/>
            <person name="Liu J."/>
        </authorList>
    </citation>
    <scope>NUCLEOTIDE SEQUENCE [LARGE SCALE GENOMIC DNA]</scope>
    <source>
        <strain evidence="2 3">2-325</strain>
    </source>
</reference>
<accession>A0ABV5CX14</accession>
<dbReference type="RefSeq" id="WP_375735945.1">
    <property type="nucleotide sequence ID" value="NZ_JBCGDC010000096.1"/>
</dbReference>
<name>A0ABV5CX14_9ACTN</name>
<sequence>MADTAVTARSRLSGAVTDARRHRTDGTAVPAAAAPTSAVPTAMVSEGSVSRWRRHPPTVPPSTRVPLADTGSRERR</sequence>
<evidence type="ECO:0000256" key="1">
    <source>
        <dbReference type="SAM" id="MobiDB-lite"/>
    </source>
</evidence>
<proteinExistence type="predicted"/>
<feature type="compositionally biased region" description="Low complexity" evidence="1">
    <location>
        <begin position="27"/>
        <end position="44"/>
    </location>
</feature>
<organism evidence="2 3">
    <name type="scientific">Polymorphospora lycopeni</name>
    <dbReference type="NCBI Taxonomy" id="3140240"/>
    <lineage>
        <taxon>Bacteria</taxon>
        <taxon>Bacillati</taxon>
        <taxon>Actinomycetota</taxon>
        <taxon>Actinomycetes</taxon>
        <taxon>Micromonosporales</taxon>
        <taxon>Micromonosporaceae</taxon>
        <taxon>Polymorphospora</taxon>
    </lineage>
</organism>
<dbReference type="EMBL" id="JBCGDC010000096">
    <property type="protein sequence ID" value="MFB6396549.1"/>
    <property type="molecule type" value="Genomic_DNA"/>
</dbReference>
<protein>
    <submittedName>
        <fullName evidence="2">Uncharacterized protein</fullName>
    </submittedName>
</protein>
<dbReference type="Proteomes" id="UP001582793">
    <property type="component" value="Unassembled WGS sequence"/>
</dbReference>
<comment type="caution">
    <text evidence="2">The sequence shown here is derived from an EMBL/GenBank/DDBJ whole genome shotgun (WGS) entry which is preliminary data.</text>
</comment>
<gene>
    <name evidence="2" type="ORF">AAFH96_26115</name>
</gene>